<dbReference type="Pfam" id="PF00805">
    <property type="entry name" value="Pentapeptide"/>
    <property type="match status" value="3"/>
</dbReference>
<dbReference type="SUPFAM" id="SSF141571">
    <property type="entry name" value="Pentapeptide repeat-like"/>
    <property type="match status" value="2"/>
</dbReference>
<dbReference type="PANTHER" id="PTHR14136">
    <property type="entry name" value="BTB_POZ DOMAIN-CONTAINING PROTEIN KCTD9"/>
    <property type="match status" value="1"/>
</dbReference>
<feature type="region of interest" description="Disordered" evidence="1">
    <location>
        <begin position="1"/>
        <end position="44"/>
    </location>
</feature>
<name>A0A9K3CSE5_9EUKA</name>
<dbReference type="AlphaFoldDB" id="A0A9K3CSE5"/>
<dbReference type="InterPro" id="IPR051082">
    <property type="entry name" value="Pentapeptide-BTB/POZ_domain"/>
</dbReference>
<dbReference type="InterPro" id="IPR001646">
    <property type="entry name" value="5peptide_repeat"/>
</dbReference>
<dbReference type="OrthoDB" id="9989223at2759"/>
<evidence type="ECO:0000313" key="2">
    <source>
        <dbReference type="EMBL" id="GIQ81310.1"/>
    </source>
</evidence>
<dbReference type="PANTHER" id="PTHR14136:SF17">
    <property type="entry name" value="BTB_POZ DOMAIN-CONTAINING PROTEIN KCTD9"/>
    <property type="match status" value="1"/>
</dbReference>
<protein>
    <submittedName>
        <fullName evidence="2">Uncharacterized protein</fullName>
    </submittedName>
</protein>
<feature type="non-terminal residue" evidence="2">
    <location>
        <position position="1"/>
    </location>
</feature>
<proteinExistence type="predicted"/>
<dbReference type="Proteomes" id="UP000265618">
    <property type="component" value="Unassembled WGS sequence"/>
</dbReference>
<gene>
    <name evidence="2" type="ORF">KIPB_002252</name>
</gene>
<accession>A0A9K3CSE5</accession>
<reference evidence="2 3" key="1">
    <citation type="journal article" date="2018" name="PLoS ONE">
        <title>The draft genome of Kipferlia bialata reveals reductive genome evolution in fornicate parasites.</title>
        <authorList>
            <person name="Tanifuji G."/>
            <person name="Takabayashi S."/>
            <person name="Kume K."/>
            <person name="Takagi M."/>
            <person name="Nakayama T."/>
            <person name="Kamikawa R."/>
            <person name="Inagaki Y."/>
            <person name="Hashimoto T."/>
        </authorList>
    </citation>
    <scope>NUCLEOTIDE SEQUENCE [LARGE SCALE GENOMIC DNA]</scope>
    <source>
        <strain evidence="2">NY0173</strain>
    </source>
</reference>
<evidence type="ECO:0000256" key="1">
    <source>
        <dbReference type="SAM" id="MobiDB-lite"/>
    </source>
</evidence>
<comment type="caution">
    <text evidence="2">The sequence shown here is derived from an EMBL/GenBank/DDBJ whole genome shotgun (WGS) entry which is preliminary data.</text>
</comment>
<dbReference type="EMBL" id="BDIP01000360">
    <property type="protein sequence ID" value="GIQ81310.1"/>
    <property type="molecule type" value="Genomic_DNA"/>
</dbReference>
<sequence length="1150" mass="121756">TPVPCAEGGVTPDTLLSALPIPLPPPMATDSEDEDSEGGGEGMVPEGLALRMEFYAGDPLVSVDPDTPLGFLCALSQSSLDTVHLTVHYVPTVGEAGEGEGEEGEDVSPLALGIAAPTTHTLAQFSGVASYDASTPCPLCLPSCVHCDTFTNVLSRDLSTLYCIDNARQDVMQAVPLSSSPSLTSTNWLVASAEGARLWVVAVSLDGEVKVHAVSTDCAWIDAAVTIAPQAQTVLKAGTVCGVTRNVSTNHVWLSVSEPVKPKADEDDQHVSHILCLSFNSGHPSLNVLCTLPTPFTLTGGLQHFSVCGTEVLLASGTTRLVLDTKTGHGRPLSLADDHLSLPISLSPHGTLLSDSGMLHLVCPSGTTVVVARGVAQYAVHGGTLFWVGTDTHMRRTELSCLDSVPQLPSTSATMEVDTRLHDIPALVPPSSAEGWSLVCPTSSTDCLYMVLGEGEAGESVSVCVEHRHISGQTLDVRGACAAECKVEGTRSMEGCGVYVGGTVYARVGGRLISVQVVPASTDAAPLSVCDHGLSLTSQPRLTPDRTGLLLDTPSGMRILHLPHGSLPPKVGPSHVARRQCGCVCAQKVDECMADTQDVEPEASPAAEGGDAYTYVGRYLGQTDILLNGVVRGPFGWALVKRGVVVPFVESVPSGQQTPSAHTQAQDGVERERLDSARLAAQAIQTGKSQRLHFVGVDLAGTLAHLSFRHCLFEGCTITGCEQSRFRDCVWSDCTFVACNFKRCDMGACLMEGCDLSHSNMNQAVVVDTSMDRCRLDRSYWDEGCRVSGLSLSHTSLSSTTVSTFQGWRFKEWDTFSETYLGPGCNLAGLVLRTKNGVSYEYCPLTGRDLKGSSLRGADVTGIDLTGCNLEDCDLTGAVCLTPIHLVQAASIAGCTLSADVEGWDLKGVDMQRCDLSATSGLTCTHLRESGGCQGVVLKYLTLKGDLSHTDLTGADLSGANLSGCDLTGATLTGCNLEGTNITACTMEDSTLPADISMAVQNPLSFTFTKVTTSKVVLNEALDTAEAYHEWRETAVKGSNTIRNTNGRVNVVVPPVEGAEFTLTGSFNNSSNQWKANTRFHYPTVMFPSTGHHADATDKEDLVLKGTRRGGVISISNPKGEDVEVPCKRGQDCVIRLFLKHGNFSIRVGH</sequence>
<dbReference type="Gene3D" id="2.160.20.80">
    <property type="entry name" value="E3 ubiquitin-protein ligase SopA"/>
    <property type="match status" value="2"/>
</dbReference>
<evidence type="ECO:0000313" key="3">
    <source>
        <dbReference type="Proteomes" id="UP000265618"/>
    </source>
</evidence>
<organism evidence="2 3">
    <name type="scientific">Kipferlia bialata</name>
    <dbReference type="NCBI Taxonomy" id="797122"/>
    <lineage>
        <taxon>Eukaryota</taxon>
        <taxon>Metamonada</taxon>
        <taxon>Carpediemonas-like organisms</taxon>
        <taxon>Kipferlia</taxon>
    </lineage>
</organism>
<keyword evidence="3" id="KW-1185">Reference proteome</keyword>